<dbReference type="InterPro" id="IPR013083">
    <property type="entry name" value="Znf_RING/FYVE/PHD"/>
</dbReference>
<name>A0AAD1UGT0_EUPCR</name>
<dbReference type="EMBL" id="CAMPGE010007480">
    <property type="protein sequence ID" value="CAI2366397.1"/>
    <property type="molecule type" value="Genomic_DNA"/>
</dbReference>
<gene>
    <name evidence="7" type="ORF">ECRASSUSDP1_LOCUS7670</name>
</gene>
<dbReference type="InterPro" id="IPR017455">
    <property type="entry name" value="Znf_FYVE-rel"/>
</dbReference>
<dbReference type="Proteomes" id="UP001295684">
    <property type="component" value="Unassembled WGS sequence"/>
</dbReference>
<dbReference type="Gene3D" id="3.30.40.10">
    <property type="entry name" value="Zinc/RING finger domain, C3HC4 (zinc finger)"/>
    <property type="match status" value="1"/>
</dbReference>
<keyword evidence="8" id="KW-1185">Reference proteome</keyword>
<evidence type="ECO:0000256" key="2">
    <source>
        <dbReference type="ARBA" id="ARBA00022771"/>
    </source>
</evidence>
<keyword evidence="3" id="KW-0862">Zinc</keyword>
<dbReference type="AlphaFoldDB" id="A0AAD1UGT0"/>
<dbReference type="InterPro" id="IPR000306">
    <property type="entry name" value="Znf_FYVE"/>
</dbReference>
<proteinExistence type="predicted"/>
<comment type="caution">
    <text evidence="7">The sequence shown here is derived from an EMBL/GenBank/DDBJ whole genome shotgun (WGS) entry which is preliminary data.</text>
</comment>
<reference evidence="7" key="1">
    <citation type="submission" date="2023-07" db="EMBL/GenBank/DDBJ databases">
        <authorList>
            <consortium name="AG Swart"/>
            <person name="Singh M."/>
            <person name="Singh A."/>
            <person name="Seah K."/>
            <person name="Emmerich C."/>
        </authorList>
    </citation>
    <scope>NUCLEOTIDE SEQUENCE</scope>
    <source>
        <strain evidence="7">DP1</strain>
    </source>
</reference>
<accession>A0AAD1UGT0</accession>
<dbReference type="GO" id="GO:0008270">
    <property type="term" value="F:zinc ion binding"/>
    <property type="evidence" value="ECO:0007669"/>
    <property type="project" value="UniProtKB-KW"/>
</dbReference>
<evidence type="ECO:0000256" key="4">
    <source>
        <dbReference type="PROSITE-ProRule" id="PRU00091"/>
    </source>
</evidence>
<feature type="compositionally biased region" description="Basic and acidic residues" evidence="5">
    <location>
        <begin position="82"/>
        <end position="96"/>
    </location>
</feature>
<feature type="compositionally biased region" description="Polar residues" evidence="5">
    <location>
        <begin position="204"/>
        <end position="220"/>
    </location>
</feature>
<dbReference type="PANTHER" id="PTHR39490:SF8">
    <property type="entry name" value="ZINC FINGER FYVE DOMAIN-CONTAINING PROTEIN 21"/>
    <property type="match status" value="1"/>
</dbReference>
<dbReference type="InterPro" id="IPR011011">
    <property type="entry name" value="Znf_FYVE_PHD"/>
</dbReference>
<feature type="domain" description="FYVE-type" evidence="6">
    <location>
        <begin position="386"/>
        <end position="442"/>
    </location>
</feature>
<evidence type="ECO:0000256" key="3">
    <source>
        <dbReference type="ARBA" id="ARBA00022833"/>
    </source>
</evidence>
<sequence>MKISRHSECKKPDPKPVIRPLTSSTCCKNNEKFLKKKEIELRYSKINLNNNSRTTRKLSAICKTLEKKYETPAKKNTNFSDTRSDIDSSVYEEPKDSIASSKNLQKKEEMSEGNFSELVEKEDLKSQLEEQLHINREAKTFLTKETYKYKSLAKRLDDYVESNKNQFDDESYMIQSTSDEHELILKSANNGDCSSTHENKSHRSLTNSKSQLEGSNQADDVSNEKNRNFESSYNHVLNKVDEIIKLNQMLQTQLKIQRKREASSERRVDDKISECNASEEDKESSCTIHLQGPSACADERNHPNIIIFNPTTNQVGKQNFSRSRNDGPNNLGDIYTKISETFAHKGFSNGKFSRNAQISRTFHQYPLEYGQSIQESDISCTTWEEDEDVTSCSICSTDFWLFQRKHHCRVCGKIFCGSCSRYYVNISGKKRRACKHCKESYDLSHPSKF</sequence>
<evidence type="ECO:0000256" key="1">
    <source>
        <dbReference type="ARBA" id="ARBA00022723"/>
    </source>
</evidence>
<evidence type="ECO:0000259" key="6">
    <source>
        <dbReference type="PROSITE" id="PS50178"/>
    </source>
</evidence>
<feature type="region of interest" description="Disordered" evidence="5">
    <location>
        <begin position="75"/>
        <end position="115"/>
    </location>
</feature>
<protein>
    <recommendedName>
        <fullName evidence="6">FYVE-type domain-containing protein</fullName>
    </recommendedName>
</protein>
<evidence type="ECO:0000256" key="5">
    <source>
        <dbReference type="SAM" id="MobiDB-lite"/>
    </source>
</evidence>
<dbReference type="PANTHER" id="PTHR39490">
    <property type="entry name" value="ARRESTIN DOMAIN-CONTAINING PROTEIN D"/>
    <property type="match status" value="1"/>
</dbReference>
<dbReference type="Pfam" id="PF01363">
    <property type="entry name" value="FYVE"/>
    <property type="match status" value="1"/>
</dbReference>
<keyword evidence="2 4" id="KW-0863">Zinc-finger</keyword>
<feature type="region of interest" description="Disordered" evidence="5">
    <location>
        <begin position="189"/>
        <end position="229"/>
    </location>
</feature>
<dbReference type="SMART" id="SM00064">
    <property type="entry name" value="FYVE"/>
    <property type="match status" value="1"/>
</dbReference>
<dbReference type="InterPro" id="IPR052113">
    <property type="entry name" value="FYVE-type_Zinc_Finger"/>
</dbReference>
<keyword evidence="1" id="KW-0479">Metal-binding</keyword>
<dbReference type="SUPFAM" id="SSF57903">
    <property type="entry name" value="FYVE/PHD zinc finger"/>
    <property type="match status" value="1"/>
</dbReference>
<organism evidence="7 8">
    <name type="scientific">Euplotes crassus</name>
    <dbReference type="NCBI Taxonomy" id="5936"/>
    <lineage>
        <taxon>Eukaryota</taxon>
        <taxon>Sar</taxon>
        <taxon>Alveolata</taxon>
        <taxon>Ciliophora</taxon>
        <taxon>Intramacronucleata</taxon>
        <taxon>Spirotrichea</taxon>
        <taxon>Hypotrichia</taxon>
        <taxon>Euplotida</taxon>
        <taxon>Euplotidae</taxon>
        <taxon>Moneuplotes</taxon>
    </lineage>
</organism>
<evidence type="ECO:0000313" key="7">
    <source>
        <dbReference type="EMBL" id="CAI2366397.1"/>
    </source>
</evidence>
<evidence type="ECO:0000313" key="8">
    <source>
        <dbReference type="Proteomes" id="UP001295684"/>
    </source>
</evidence>
<dbReference type="PROSITE" id="PS50178">
    <property type="entry name" value="ZF_FYVE"/>
    <property type="match status" value="1"/>
</dbReference>